<evidence type="ECO:0000313" key="4">
    <source>
        <dbReference type="Proteomes" id="UP000246303"/>
    </source>
</evidence>
<keyword evidence="4" id="KW-1185">Reference proteome</keyword>
<feature type="transmembrane region" description="Helical" evidence="1">
    <location>
        <begin position="113"/>
        <end position="132"/>
    </location>
</feature>
<organism evidence="3 4">
    <name type="scientific">Arthrobacter psychrochitiniphilus</name>
    <dbReference type="NCBI Taxonomy" id="291045"/>
    <lineage>
        <taxon>Bacteria</taxon>
        <taxon>Bacillati</taxon>
        <taxon>Actinomycetota</taxon>
        <taxon>Actinomycetes</taxon>
        <taxon>Micrococcales</taxon>
        <taxon>Micrococcaceae</taxon>
        <taxon>Arthrobacter</taxon>
    </lineage>
</organism>
<keyword evidence="1" id="KW-0812">Transmembrane</keyword>
<dbReference type="AlphaFoldDB" id="A0A2V3DNW0"/>
<dbReference type="SUPFAM" id="SSF55874">
    <property type="entry name" value="ATPase domain of HSP90 chaperone/DNA topoisomerase II/histidine kinase"/>
    <property type="match status" value="1"/>
</dbReference>
<feature type="transmembrane region" description="Helical" evidence="1">
    <location>
        <begin position="29"/>
        <end position="47"/>
    </location>
</feature>
<comment type="caution">
    <text evidence="3">The sequence shown here is derived from an EMBL/GenBank/DDBJ whole genome shotgun (WGS) entry which is preliminary data.</text>
</comment>
<feature type="transmembrane region" description="Helical" evidence="1">
    <location>
        <begin position="144"/>
        <end position="161"/>
    </location>
</feature>
<evidence type="ECO:0000256" key="1">
    <source>
        <dbReference type="SAM" id="Phobius"/>
    </source>
</evidence>
<evidence type="ECO:0000313" key="3">
    <source>
        <dbReference type="EMBL" id="PXA64169.1"/>
    </source>
</evidence>
<dbReference type="Gene3D" id="3.30.565.10">
    <property type="entry name" value="Histidine kinase-like ATPase, C-terminal domain"/>
    <property type="match status" value="1"/>
</dbReference>
<dbReference type="InterPro" id="IPR036890">
    <property type="entry name" value="HATPase_C_sf"/>
</dbReference>
<keyword evidence="1" id="KW-0472">Membrane</keyword>
<dbReference type="EMBL" id="QHLZ01000014">
    <property type="protein sequence ID" value="PXA64169.1"/>
    <property type="molecule type" value="Genomic_DNA"/>
</dbReference>
<dbReference type="Proteomes" id="UP000246303">
    <property type="component" value="Unassembled WGS sequence"/>
</dbReference>
<gene>
    <name evidence="3" type="ORF">CVS29_16210</name>
</gene>
<proteinExistence type="predicted"/>
<feature type="domain" description="Histidine kinase/HSP90-like ATPase" evidence="2">
    <location>
        <begin position="286"/>
        <end position="378"/>
    </location>
</feature>
<accession>A0A2V3DNW0</accession>
<feature type="transmembrane region" description="Helical" evidence="1">
    <location>
        <begin position="59"/>
        <end position="78"/>
    </location>
</feature>
<feature type="transmembrane region" description="Helical" evidence="1">
    <location>
        <begin position="90"/>
        <end position="106"/>
    </location>
</feature>
<dbReference type="InterPro" id="IPR003594">
    <property type="entry name" value="HATPase_dom"/>
</dbReference>
<sequence>MLARSIGVFSLLLVALALPDLLQDTGGPAHVWYTVIVVLIPVLVVAVMVPTQRQGLRRIFAGTVAWLLLVGFLLWHLGLIGNSLGPDARPWSWGIAGAGVGLAAVAKNTRMASLYGFCFTLLVLLIPAMPAGSSRAWADSWQDALLTAAMTAVIVAPIWALRQAVQESESAAVTALEKFAAAARSEAITVERMRLDALTHDIVLSTLIVASQAVTPEVVAASRKTARLALAQMDAVGEATSVAAELTIAEWLGRMRVAVSLHGGSFDVPPPGSQAPASLSLVAGRAIVEATTEAVKNSIAHAPGSLPAVTVFFPASQVIGKPQVAVEIADNGPGFDVADIAMERMGIKVSIVERMLGVQGKAAVTSSPSTGTLVRLEWSTDGGHHGSAQN</sequence>
<keyword evidence="1" id="KW-1133">Transmembrane helix</keyword>
<name>A0A2V3DNW0_9MICC</name>
<reference evidence="3 4" key="1">
    <citation type="submission" date="2018-05" db="EMBL/GenBank/DDBJ databases">
        <title>Genetic diversity of glacier-inhabiting Cryobacterium bacteria in China and description of Cryobacterium mengkeensis sp. nov. and Arthrobacter glacialis sp. nov.</title>
        <authorList>
            <person name="Liu Q."/>
            <person name="Xin Y.-H."/>
        </authorList>
    </citation>
    <scope>NUCLEOTIDE SEQUENCE [LARGE SCALE GENOMIC DNA]</scope>
    <source>
        <strain evidence="3 4">GP3</strain>
    </source>
</reference>
<dbReference type="Pfam" id="PF02518">
    <property type="entry name" value="HATPase_c"/>
    <property type="match status" value="1"/>
</dbReference>
<protein>
    <recommendedName>
        <fullName evidence="2">Histidine kinase/HSP90-like ATPase domain-containing protein</fullName>
    </recommendedName>
</protein>
<evidence type="ECO:0000259" key="2">
    <source>
        <dbReference type="Pfam" id="PF02518"/>
    </source>
</evidence>